<reference evidence="1" key="1">
    <citation type="journal article" date="2015" name="Nature">
        <title>Complex archaea that bridge the gap between prokaryotes and eukaryotes.</title>
        <authorList>
            <person name="Spang A."/>
            <person name="Saw J.H."/>
            <person name="Jorgensen S.L."/>
            <person name="Zaremba-Niedzwiedzka K."/>
            <person name="Martijn J."/>
            <person name="Lind A.E."/>
            <person name="van Eijk R."/>
            <person name="Schleper C."/>
            <person name="Guy L."/>
            <person name="Ettema T.J."/>
        </authorList>
    </citation>
    <scope>NUCLEOTIDE SEQUENCE</scope>
</reference>
<proteinExistence type="predicted"/>
<accession>A0A0F9BFM7</accession>
<name>A0A0F9BFM7_9ZZZZ</name>
<sequence>ILGAGALEAEAVPREQIKKHVIEPIVPDFDFGDLQIAPKPPRFVQEAVFEIAGIPEEDRPALRQAVEEAKPLSIPITSDVVEEVASWVLDPINLVFIAGPALKAAGGAARLANQIRKTKNIPNFIRAAMRVATEETATGAARPWILALRVERDSTRSTIEAMRSAGGRDDLIREAESWLGQIEGKLAQAEGRGIVGLTVADVGAEALVPPTAEELAGLAAMRTAALAPDTADVGAARAAILEAPLGADVRVGQGVTDLGTRPGVDVPPVEGLVSSQVLEPRPVGGPAILSTRLPNVRTPLDDIMAKLSGEAGGAQLSGDVSKAGLQAERSIRQELGIVETIGDESWIFADGAIVDISEGSRKLPTARIDGVRGLLGERYGGYFHTDVSIRYLPPEDRAAFYRELDDLAESP</sequence>
<feature type="non-terminal residue" evidence="1">
    <location>
        <position position="1"/>
    </location>
</feature>
<evidence type="ECO:0000313" key="1">
    <source>
        <dbReference type="EMBL" id="KKK83226.1"/>
    </source>
</evidence>
<protein>
    <submittedName>
        <fullName evidence="1">Uncharacterized protein</fullName>
    </submittedName>
</protein>
<dbReference type="EMBL" id="LAZR01052321">
    <property type="protein sequence ID" value="KKK83226.1"/>
    <property type="molecule type" value="Genomic_DNA"/>
</dbReference>
<gene>
    <name evidence="1" type="ORF">LCGC14_2795510</name>
</gene>
<organism evidence="1">
    <name type="scientific">marine sediment metagenome</name>
    <dbReference type="NCBI Taxonomy" id="412755"/>
    <lineage>
        <taxon>unclassified sequences</taxon>
        <taxon>metagenomes</taxon>
        <taxon>ecological metagenomes</taxon>
    </lineage>
</organism>
<comment type="caution">
    <text evidence="1">The sequence shown here is derived from an EMBL/GenBank/DDBJ whole genome shotgun (WGS) entry which is preliminary data.</text>
</comment>
<feature type="non-terminal residue" evidence="1">
    <location>
        <position position="411"/>
    </location>
</feature>
<dbReference type="AlphaFoldDB" id="A0A0F9BFM7"/>